<gene>
    <name evidence="1" type="ORF">VN97_g8206</name>
</gene>
<dbReference type="AlphaFoldDB" id="A0AAI9X6M9"/>
<dbReference type="EMBL" id="LACB01000283">
    <property type="protein sequence ID" value="KAJ9485158.1"/>
    <property type="molecule type" value="Genomic_DNA"/>
</dbReference>
<reference evidence="1" key="1">
    <citation type="submission" date="2015-06" db="EMBL/GenBank/DDBJ databases">
        <authorList>
            <person name="Nguyen H."/>
        </authorList>
    </citation>
    <scope>NUCLEOTIDE SEQUENCE</scope>
    <source>
        <strain evidence="1">DAOM 180753</strain>
    </source>
</reference>
<proteinExistence type="predicted"/>
<protein>
    <submittedName>
        <fullName evidence="1">Uncharacterized protein</fullName>
    </submittedName>
</protein>
<organism evidence="1 2">
    <name type="scientific">Penicillium thymicola</name>
    <dbReference type="NCBI Taxonomy" id="293382"/>
    <lineage>
        <taxon>Eukaryota</taxon>
        <taxon>Fungi</taxon>
        <taxon>Dikarya</taxon>
        <taxon>Ascomycota</taxon>
        <taxon>Pezizomycotina</taxon>
        <taxon>Eurotiomycetes</taxon>
        <taxon>Eurotiomycetidae</taxon>
        <taxon>Eurotiales</taxon>
        <taxon>Aspergillaceae</taxon>
        <taxon>Penicillium</taxon>
    </lineage>
</organism>
<keyword evidence="2" id="KW-1185">Reference proteome</keyword>
<sequence>MLGIPDFDRAVQCREWRQSRRTKIKVYVKKEKSEKKRKARVSRILKGAKVWGRKLEYNENRRDDYFRTTKDMSRQGNLGCLGGYLPQSGSSHIISGTDASGVCLHIPRHLLAPGPHALIFTWTEIVGNLS</sequence>
<reference evidence="1" key="2">
    <citation type="journal article" date="2016" name="Fungal Biol.">
        <title>Ochratoxin A production by Penicillium thymicola.</title>
        <authorList>
            <person name="Nguyen H.D.T."/>
            <person name="McMullin D.R."/>
            <person name="Ponomareva E."/>
            <person name="Riley R."/>
            <person name="Pomraning K.R."/>
            <person name="Baker S.E."/>
            <person name="Seifert K.A."/>
        </authorList>
    </citation>
    <scope>NUCLEOTIDE SEQUENCE</scope>
    <source>
        <strain evidence="1">DAOM 180753</strain>
    </source>
</reference>
<dbReference type="Proteomes" id="UP001227192">
    <property type="component" value="Unassembled WGS sequence"/>
</dbReference>
<comment type="caution">
    <text evidence="1">The sequence shown here is derived from an EMBL/GenBank/DDBJ whole genome shotgun (WGS) entry which is preliminary data.</text>
</comment>
<evidence type="ECO:0000313" key="2">
    <source>
        <dbReference type="Proteomes" id="UP001227192"/>
    </source>
</evidence>
<evidence type="ECO:0000313" key="1">
    <source>
        <dbReference type="EMBL" id="KAJ9485158.1"/>
    </source>
</evidence>
<name>A0AAI9X6M9_PENTH</name>
<accession>A0AAI9X6M9</accession>